<dbReference type="Proteomes" id="UP000053825">
    <property type="component" value="Unassembled WGS sequence"/>
</dbReference>
<protein>
    <submittedName>
        <fullName evidence="2">Uncharacterized protein</fullName>
    </submittedName>
</protein>
<accession>A0A0L7QV26</accession>
<evidence type="ECO:0000313" key="3">
    <source>
        <dbReference type="Proteomes" id="UP000053825"/>
    </source>
</evidence>
<sequence>MHGLFSRLFLSIANSFLVDQLSAFTGTNFMIPVDTKSSVNLKQYAINDQLIKSYNLPAMNILRLLIGQ</sequence>
<proteinExistence type="predicted"/>
<feature type="signal peptide" evidence="1">
    <location>
        <begin position="1"/>
        <end position="23"/>
    </location>
</feature>
<keyword evidence="1" id="KW-0732">Signal</keyword>
<dbReference type="AlphaFoldDB" id="A0A0L7QV26"/>
<keyword evidence="3" id="KW-1185">Reference proteome</keyword>
<dbReference type="EMBL" id="KQ414727">
    <property type="protein sequence ID" value="KOC62493.1"/>
    <property type="molecule type" value="Genomic_DNA"/>
</dbReference>
<gene>
    <name evidence="2" type="ORF">WH47_04153</name>
</gene>
<reference evidence="2 3" key="1">
    <citation type="submission" date="2015-07" db="EMBL/GenBank/DDBJ databases">
        <title>The genome of Habropoda laboriosa.</title>
        <authorList>
            <person name="Pan H."/>
            <person name="Kapheim K."/>
        </authorList>
    </citation>
    <scope>NUCLEOTIDE SEQUENCE [LARGE SCALE GENOMIC DNA]</scope>
    <source>
        <strain evidence="2">0110345459</strain>
    </source>
</reference>
<evidence type="ECO:0000313" key="2">
    <source>
        <dbReference type="EMBL" id="KOC62493.1"/>
    </source>
</evidence>
<feature type="chain" id="PRO_5005574898" evidence="1">
    <location>
        <begin position="24"/>
        <end position="68"/>
    </location>
</feature>
<organism evidence="2 3">
    <name type="scientific">Habropoda laboriosa</name>
    <dbReference type="NCBI Taxonomy" id="597456"/>
    <lineage>
        <taxon>Eukaryota</taxon>
        <taxon>Metazoa</taxon>
        <taxon>Ecdysozoa</taxon>
        <taxon>Arthropoda</taxon>
        <taxon>Hexapoda</taxon>
        <taxon>Insecta</taxon>
        <taxon>Pterygota</taxon>
        <taxon>Neoptera</taxon>
        <taxon>Endopterygota</taxon>
        <taxon>Hymenoptera</taxon>
        <taxon>Apocrita</taxon>
        <taxon>Aculeata</taxon>
        <taxon>Apoidea</taxon>
        <taxon>Anthophila</taxon>
        <taxon>Apidae</taxon>
        <taxon>Habropoda</taxon>
    </lineage>
</organism>
<evidence type="ECO:0000256" key="1">
    <source>
        <dbReference type="SAM" id="SignalP"/>
    </source>
</evidence>
<name>A0A0L7QV26_9HYME</name>